<gene>
    <name evidence="1" type="ORF">FCL42_04855</name>
</gene>
<evidence type="ECO:0000313" key="1">
    <source>
        <dbReference type="EMBL" id="TKB57606.1"/>
    </source>
</evidence>
<proteinExistence type="predicted"/>
<reference evidence="1 2" key="1">
    <citation type="submission" date="2019-04" db="EMBL/GenBank/DDBJ databases">
        <authorList>
            <person name="Hwang J.C."/>
        </authorList>
    </citation>
    <scope>NUCLEOTIDE SEQUENCE [LARGE SCALE GENOMIC DNA]</scope>
    <source>
        <strain evidence="1 2">IMCC35002</strain>
    </source>
</reference>
<comment type="caution">
    <text evidence="1">The sequence shown here is derived from an EMBL/GenBank/DDBJ whole genome shotgun (WGS) entry which is preliminary data.</text>
</comment>
<dbReference type="EMBL" id="SWCJ01000002">
    <property type="protein sequence ID" value="TKB57606.1"/>
    <property type="molecule type" value="Genomic_DNA"/>
</dbReference>
<keyword evidence="2" id="KW-1185">Reference proteome</keyword>
<name>A0A4U1BSL3_9GAMM</name>
<dbReference type="OrthoDB" id="6710127at2"/>
<sequence>MVTYKNIQEDVKASHNITVKTCWIAHVKELNGLPLRKANNRISENERKYECPNEVRPLIEASMRKFGML</sequence>
<protein>
    <recommendedName>
        <fullName evidence="3">RNA methyltransferase</fullName>
    </recommendedName>
</protein>
<dbReference type="Proteomes" id="UP000305675">
    <property type="component" value="Unassembled WGS sequence"/>
</dbReference>
<accession>A0A4U1BSL3</accession>
<organism evidence="1 2">
    <name type="scientific">Ferrimonas aestuarii</name>
    <dbReference type="NCBI Taxonomy" id="2569539"/>
    <lineage>
        <taxon>Bacteria</taxon>
        <taxon>Pseudomonadati</taxon>
        <taxon>Pseudomonadota</taxon>
        <taxon>Gammaproteobacteria</taxon>
        <taxon>Alteromonadales</taxon>
        <taxon>Ferrimonadaceae</taxon>
        <taxon>Ferrimonas</taxon>
    </lineage>
</organism>
<evidence type="ECO:0000313" key="2">
    <source>
        <dbReference type="Proteomes" id="UP000305675"/>
    </source>
</evidence>
<evidence type="ECO:0008006" key="3">
    <source>
        <dbReference type="Google" id="ProtNLM"/>
    </source>
</evidence>
<dbReference type="AlphaFoldDB" id="A0A4U1BSL3"/>